<keyword evidence="8" id="KW-0406">Ion transport</keyword>
<evidence type="ECO:0000256" key="11">
    <source>
        <dbReference type="ARBA" id="ARBA00023237"/>
    </source>
</evidence>
<dbReference type="EMBL" id="WESC01000004">
    <property type="protein sequence ID" value="KAB7741347.1"/>
    <property type="molecule type" value="Genomic_DNA"/>
</dbReference>
<comment type="caution">
    <text evidence="17">The sequence shown here is derived from an EMBL/GenBank/DDBJ whole genome shotgun (WGS) entry which is preliminary data.</text>
</comment>
<evidence type="ECO:0000256" key="6">
    <source>
        <dbReference type="ARBA" id="ARBA00022729"/>
    </source>
</evidence>
<dbReference type="PROSITE" id="PS52016">
    <property type="entry name" value="TONB_DEPENDENT_REC_3"/>
    <property type="match status" value="1"/>
</dbReference>
<keyword evidence="17" id="KW-0675">Receptor</keyword>
<evidence type="ECO:0000313" key="17">
    <source>
        <dbReference type="EMBL" id="KAB7741347.1"/>
    </source>
</evidence>
<keyword evidence="3 12" id="KW-1134">Transmembrane beta strand</keyword>
<dbReference type="Pfam" id="PF07715">
    <property type="entry name" value="Plug"/>
    <property type="match status" value="1"/>
</dbReference>
<evidence type="ECO:0000256" key="10">
    <source>
        <dbReference type="ARBA" id="ARBA00023136"/>
    </source>
</evidence>
<keyword evidence="2 12" id="KW-0813">Transport</keyword>
<feature type="domain" description="TonB-dependent receptor-like beta-barrel" evidence="15">
    <location>
        <begin position="1486"/>
        <end position="1922"/>
    </location>
</feature>
<dbReference type="SUPFAM" id="SSF56935">
    <property type="entry name" value="Porins"/>
    <property type="match status" value="1"/>
</dbReference>
<reference evidence="17 18" key="1">
    <citation type="submission" date="2019-09" db="EMBL/GenBank/DDBJ databases">
        <title>Parvibaculum sedimenti sp. nov., isolated from sediment.</title>
        <authorList>
            <person name="Wang Y."/>
        </authorList>
    </citation>
    <scope>NUCLEOTIDE SEQUENCE [LARGE SCALE GENOMIC DNA]</scope>
    <source>
        <strain evidence="17 18">HXT-9</strain>
    </source>
</reference>
<feature type="domain" description="TonB-dependent receptor plug" evidence="16">
    <location>
        <begin position="1318"/>
        <end position="1427"/>
    </location>
</feature>
<evidence type="ECO:0000256" key="14">
    <source>
        <dbReference type="SAM" id="MobiDB-lite"/>
    </source>
</evidence>
<evidence type="ECO:0000256" key="9">
    <source>
        <dbReference type="ARBA" id="ARBA00023077"/>
    </source>
</evidence>
<dbReference type="Gene3D" id="2.170.130.10">
    <property type="entry name" value="TonB-dependent receptor, plug domain"/>
    <property type="match status" value="1"/>
</dbReference>
<evidence type="ECO:0000259" key="15">
    <source>
        <dbReference type="Pfam" id="PF00593"/>
    </source>
</evidence>
<keyword evidence="10 12" id="KW-0472">Membrane</keyword>
<evidence type="ECO:0000256" key="7">
    <source>
        <dbReference type="ARBA" id="ARBA00023004"/>
    </source>
</evidence>
<evidence type="ECO:0000256" key="5">
    <source>
        <dbReference type="ARBA" id="ARBA00022692"/>
    </source>
</evidence>
<keyword evidence="7" id="KW-0408">Iron</keyword>
<dbReference type="InterPro" id="IPR012910">
    <property type="entry name" value="Plug_dom"/>
</dbReference>
<comment type="similarity">
    <text evidence="12 13">Belongs to the TonB-dependent receptor family.</text>
</comment>
<keyword evidence="9 13" id="KW-0798">TonB box</keyword>
<dbReference type="InterPro" id="IPR000531">
    <property type="entry name" value="Beta-barrel_TonB"/>
</dbReference>
<dbReference type="InterPro" id="IPR037066">
    <property type="entry name" value="Plug_dom_sf"/>
</dbReference>
<sequence length="1962" mass="207987">MTAASQDFRMDAVITTRHSACAGRDVDIAIGRLGIDAVVIGARTSGDRLGTGIDFDVARTRLLRPDAGFVVLERAGIGTEIARGVVDRAVGVDRDLAGARGLRLDAVAGRRDGGVGVTRTEVDRDGRAAGETDGRDAIVAAIVARRDRAVRGDVDQARAGADGFDAVIAGGVDRGTRILRDRDRARVARRSVDTFATRARARDSAAVEVDDDVAGRVLCVDAIRRAGDAGAVGRHSDSAACARCADAGTIRGVDNCVGTRRHIDRAGARIRSENAIVAGVDRGVRLNLDGARAAAVQHIGFDAVIADIVARGADRIVDRDRDVAGARQIRLGLDAIIGVAADRSAGVSNDGHIARTVRIGIDAAVARRIDRRIGVDIEIAVMRVGFNAVAIARSDGAIRRDVDLACRSAPALTACIRVDADRVVACAADIDRAGASRDGDIATIRERRNADRRNRGRCATGHGDVARASCHSDVAAAVEDAERRICRRRQDADGLIAGHHESGTVCAAIGGRVDLHRTSAAALIGRLNTDGIGTRDRNKAVVARCDDGGISAGGLVALRIEADSAGAGHRHCVAVIGRNRGIAAGTIGIGAIAGGIDGHIVRDDDLRVARTVRARRRTVDTISIDGVVHVDGDVARARVVRVRRHDATASRRRGAVAHGAVVGDGDVARAAAGVEGVDADIRQRGDFATRGDVDIAVAAQHFGVYRIVAARYGARAGRDIDGATGYLGIDAVVIEVIASGDGLRSGVDLDVTGAGLLRPDAGFVVLERAAIGTQIAGGVADRAVGVDRDLAGARGLRLNAVARRRDRRVDIARAEVDGDGRAAGKADGRDAIVAAIIASGDVAVRGDVDQARAGADRLDAVIDPRVDRGAGILGDRDRARAARRGIDAFAGIAGARHRTAVEVDDHIASRVRSVDTVRQTCDARAVSRHGDRTAGARGGDAGTIRATDHCVGGRRHVHIARAARISVDAVDRTSDARIGRNRDQAVNAADVDRVASSGGDIVIRGDGDRARTAGDGADAPVTHRAIGRNADIAGVAVGANAISACRGTRRNVRSGIGRDADVAGIGRGIDTIVGGTGNVVADRHRDGTGTCRLHVDAIGAAGDRRPRNGAEDEIAAIAKQLNAGATTIVDDRLSRKNAAEGADGKADVVTVQARIEVYTVGCDRLIAEDDDLIVSDRCGNACIRAAAHLKRTIEVARRTGSKCLRRAKRQAGDPRQNARSNPHIRPQSADFYRPDGRAIQKARRAKTPEQKVSGEDGVSLKFRWGVALGIGLLAGFPYVMCMPVLADEAKQEALQPQMDQPQADEIVVTATGYGEKRKTHPGNIAKISGDEIRFVKSSQPAALLNRAPGVDIQQGSGVEHLTAIRSPVLTGTAGAGSFLYLEDGVPMRAAGFANVNELMDALTEEAGGIEIVRGPGSALYGSNAEHGLINILSRAPSEVPEAELTGLVGPHGVRELDGTASTTITRGNASHGFRGSFVLKDDGGFRDASGYGQQKGQLRYDYTAPDTTVRTTFTTINLNQETAGYASSYKDPAIYKANANPEAYRDAWAIRAASRIERDLGDGNRISLTPYMRTNGMNFLMHFQPGEPVEENGHWSGGLLSSFAHDLAGGHQIIVGVDTEYTDGYLREIQSSATVGGGYVTGTHYNYDVKALVVAPYIHTVWKLGPATELTAGLRYEFTRYDYTNNLASDLVGRFLRPASRVDTFSNPTPKLGLTHVFSDAFIGFANLARSARAPQTADLYRLQTGQDPSAIKSEVLDSAELGARGALDGLRYEVSAYLMKKRNFAFRDSNGDNITDGRTRHWGFEAEVAAPLWWNFDIAASASYAHHTYDFTDIITKPGYASESILSGNDIDTAPRLVSNLRLGYVFDKGLGRAEIEWVHMGEYWMDAADTQRYPGHDLFNLRTDYMLTESLSIFGRLENVFDKRYADRADYFCRPLPAGCAPRYFPGDGRGLYAGATIRF</sequence>
<proteinExistence type="inferred from homology"/>
<evidence type="ECO:0000256" key="3">
    <source>
        <dbReference type="ARBA" id="ARBA00022452"/>
    </source>
</evidence>
<dbReference type="GO" id="GO:0009279">
    <property type="term" value="C:cell outer membrane"/>
    <property type="evidence" value="ECO:0007669"/>
    <property type="project" value="UniProtKB-SubCell"/>
</dbReference>
<evidence type="ECO:0000256" key="8">
    <source>
        <dbReference type="ARBA" id="ARBA00023065"/>
    </source>
</evidence>
<evidence type="ECO:0000256" key="4">
    <source>
        <dbReference type="ARBA" id="ARBA00022496"/>
    </source>
</evidence>
<evidence type="ECO:0000256" key="1">
    <source>
        <dbReference type="ARBA" id="ARBA00004571"/>
    </source>
</evidence>
<evidence type="ECO:0000313" key="18">
    <source>
        <dbReference type="Proteomes" id="UP000468901"/>
    </source>
</evidence>
<dbReference type="Proteomes" id="UP000468901">
    <property type="component" value="Unassembled WGS sequence"/>
</dbReference>
<dbReference type="PANTHER" id="PTHR32552:SF68">
    <property type="entry name" value="FERRICHROME OUTER MEMBRANE TRANSPORTER_PHAGE RECEPTOR"/>
    <property type="match status" value="1"/>
</dbReference>
<comment type="subcellular location">
    <subcellularLocation>
        <location evidence="1 12">Cell outer membrane</location>
        <topology evidence="1 12">Multi-pass membrane protein</topology>
    </subcellularLocation>
</comment>
<dbReference type="InterPro" id="IPR036942">
    <property type="entry name" value="Beta-barrel_TonB_sf"/>
</dbReference>
<dbReference type="Pfam" id="PF00593">
    <property type="entry name" value="TonB_dep_Rec_b-barrel"/>
    <property type="match status" value="1"/>
</dbReference>
<evidence type="ECO:0000259" key="16">
    <source>
        <dbReference type="Pfam" id="PF07715"/>
    </source>
</evidence>
<evidence type="ECO:0000256" key="2">
    <source>
        <dbReference type="ARBA" id="ARBA00022448"/>
    </source>
</evidence>
<keyword evidence="11 12" id="KW-0998">Cell outer membrane</keyword>
<dbReference type="Gene3D" id="2.40.170.20">
    <property type="entry name" value="TonB-dependent receptor, beta-barrel domain"/>
    <property type="match status" value="1"/>
</dbReference>
<evidence type="ECO:0000256" key="13">
    <source>
        <dbReference type="RuleBase" id="RU003357"/>
    </source>
</evidence>
<evidence type="ECO:0000256" key="12">
    <source>
        <dbReference type="PROSITE-ProRule" id="PRU01360"/>
    </source>
</evidence>
<keyword evidence="18" id="KW-1185">Reference proteome</keyword>
<keyword evidence="4" id="KW-0410">Iron transport</keyword>
<dbReference type="InterPro" id="IPR039426">
    <property type="entry name" value="TonB-dep_rcpt-like"/>
</dbReference>
<organism evidence="17 18">
    <name type="scientific">Parvibaculum sedimenti</name>
    <dbReference type="NCBI Taxonomy" id="2608632"/>
    <lineage>
        <taxon>Bacteria</taxon>
        <taxon>Pseudomonadati</taxon>
        <taxon>Pseudomonadota</taxon>
        <taxon>Alphaproteobacteria</taxon>
        <taxon>Hyphomicrobiales</taxon>
        <taxon>Parvibaculaceae</taxon>
        <taxon>Parvibaculum</taxon>
    </lineage>
</organism>
<accession>A0A6N6VJR7</accession>
<gene>
    <name evidence="17" type="ORF">F2P47_05155</name>
</gene>
<dbReference type="GO" id="GO:0015344">
    <property type="term" value="F:siderophore uptake transmembrane transporter activity"/>
    <property type="evidence" value="ECO:0007669"/>
    <property type="project" value="TreeGrafter"/>
</dbReference>
<keyword evidence="5 12" id="KW-0812">Transmembrane</keyword>
<name>A0A6N6VJR7_9HYPH</name>
<dbReference type="PANTHER" id="PTHR32552">
    <property type="entry name" value="FERRICHROME IRON RECEPTOR-RELATED"/>
    <property type="match status" value="1"/>
</dbReference>
<feature type="region of interest" description="Disordered" evidence="14">
    <location>
        <begin position="1204"/>
        <end position="1234"/>
    </location>
</feature>
<protein>
    <submittedName>
        <fullName evidence="17">TonB-dependent receptor plug domain-containing protein</fullName>
    </submittedName>
</protein>
<keyword evidence="6" id="KW-0732">Signal</keyword>